<evidence type="ECO:0000313" key="1">
    <source>
        <dbReference type="EMBL" id="KAA8590527.1"/>
    </source>
</evidence>
<dbReference type="EMBL" id="VOFY01000008">
    <property type="protein sequence ID" value="KAA8590527.1"/>
    <property type="molecule type" value="Genomic_DNA"/>
</dbReference>
<name>A0A5J5D8V6_9PERO</name>
<gene>
    <name evidence="1" type="ORF">FQN60_014461</name>
</gene>
<dbReference type="AlphaFoldDB" id="A0A5J5D8V6"/>
<organism evidence="1 2">
    <name type="scientific">Etheostoma spectabile</name>
    <name type="common">orangethroat darter</name>
    <dbReference type="NCBI Taxonomy" id="54343"/>
    <lineage>
        <taxon>Eukaryota</taxon>
        <taxon>Metazoa</taxon>
        <taxon>Chordata</taxon>
        <taxon>Craniata</taxon>
        <taxon>Vertebrata</taxon>
        <taxon>Euteleostomi</taxon>
        <taxon>Actinopterygii</taxon>
        <taxon>Neopterygii</taxon>
        <taxon>Teleostei</taxon>
        <taxon>Neoteleostei</taxon>
        <taxon>Acanthomorphata</taxon>
        <taxon>Eupercaria</taxon>
        <taxon>Perciformes</taxon>
        <taxon>Percoidei</taxon>
        <taxon>Percidae</taxon>
        <taxon>Etheostomatinae</taxon>
        <taxon>Etheostoma</taxon>
    </lineage>
</organism>
<evidence type="ECO:0000313" key="2">
    <source>
        <dbReference type="Proteomes" id="UP000327493"/>
    </source>
</evidence>
<keyword evidence="2" id="KW-1185">Reference proteome</keyword>
<comment type="caution">
    <text evidence="1">The sequence shown here is derived from an EMBL/GenBank/DDBJ whole genome shotgun (WGS) entry which is preliminary data.</text>
</comment>
<protein>
    <submittedName>
        <fullName evidence="1">Uncharacterized protein</fullName>
    </submittedName>
</protein>
<dbReference type="Proteomes" id="UP000327493">
    <property type="component" value="Chromosome 8"/>
</dbReference>
<reference evidence="1 2" key="1">
    <citation type="submission" date="2019-08" db="EMBL/GenBank/DDBJ databases">
        <title>A chromosome-level genome assembly, high-density linkage maps, and genome scans reveal the genomic architecture of hybrid incompatibilities underlying speciation via character displacement in darters (Percidae: Etheostominae).</title>
        <authorList>
            <person name="Moran R.L."/>
            <person name="Catchen J.M."/>
            <person name="Fuller R.C."/>
        </authorList>
    </citation>
    <scope>NUCLEOTIDE SEQUENCE [LARGE SCALE GENOMIC DNA]</scope>
    <source>
        <strain evidence="1">EspeVRDwgs_2016</strain>
        <tissue evidence="1">Muscle</tissue>
    </source>
</reference>
<accession>A0A5J5D8V6</accession>
<proteinExistence type="predicted"/>
<sequence length="139" mass="15543">MPFSNTVKYCILGISVTLLLLCAGDLGMAGLQMLHTAHTTYARQDTVNSELLYSEEKSQTAGNFSRAPSTRVEEVSTEVCRRSRCLSQASFPSQDPARRREYGRAVHMKNVVNGSLRFSIYYDQLQSQLVVTILQVEGF</sequence>